<dbReference type="GO" id="GO:0000139">
    <property type="term" value="C:Golgi membrane"/>
    <property type="evidence" value="ECO:0007669"/>
    <property type="project" value="UniProtKB-SubCell"/>
</dbReference>
<dbReference type="PROSITE" id="PS51865">
    <property type="entry name" value="PDZ_GRASP"/>
    <property type="match status" value="1"/>
</dbReference>
<evidence type="ECO:0000256" key="4">
    <source>
        <dbReference type="ARBA" id="ARBA00023136"/>
    </source>
</evidence>
<feature type="region of interest" description="Disordered" evidence="5">
    <location>
        <begin position="115"/>
        <end position="149"/>
    </location>
</feature>
<sequence>MVGIAVSRSSVQSSAIFARSEYAHVTSLKAVLQESAGLVPYGDYIVGWSGGVLSSENDFYDLVEAHVEKPLRVYVYSHDFDTLREVVLIPNRHWGGEGLLGCVFGYGLLHRIPQHEDHAPGSTPPELAEPDEEYEEQQFYVPADSHPDSYYSTSRLTEWQRFEEEERDRENFGTLTPAFEHGSVSTIPEEESQPSTSDEAEDSRATPHDTPRKPSTLVSSSSFKGSTLGMLNGSFDHDRLTAAISRKMSGTPSSVQVIPVVQNSDEEDDDRTSVAASTHGSLTSVD</sequence>
<dbReference type="Pfam" id="PF04495">
    <property type="entry name" value="GRASP55_65"/>
    <property type="match status" value="1"/>
</dbReference>
<dbReference type="Gene3D" id="2.30.42.10">
    <property type="match status" value="1"/>
</dbReference>
<comment type="subcellular location">
    <subcellularLocation>
        <location evidence="1">Golgi apparatus membrane</location>
    </subcellularLocation>
</comment>
<evidence type="ECO:0000256" key="1">
    <source>
        <dbReference type="ARBA" id="ARBA00004394"/>
    </source>
</evidence>
<keyword evidence="8" id="KW-1185">Reference proteome</keyword>
<feature type="compositionally biased region" description="Polar residues" evidence="5">
    <location>
        <begin position="274"/>
        <end position="286"/>
    </location>
</feature>
<comment type="caution">
    <text evidence="7">The sequence shown here is derived from an EMBL/GenBank/DDBJ whole genome shotgun (WGS) entry which is preliminary data.</text>
</comment>
<evidence type="ECO:0000256" key="5">
    <source>
        <dbReference type="SAM" id="MobiDB-lite"/>
    </source>
</evidence>
<dbReference type="PANTHER" id="PTHR12893:SF0">
    <property type="entry name" value="GRASP65"/>
    <property type="match status" value="1"/>
</dbReference>
<dbReference type="EMBL" id="JAACJM010000013">
    <property type="protein sequence ID" value="KAF5369498.1"/>
    <property type="molecule type" value="Genomic_DNA"/>
</dbReference>
<keyword evidence="4" id="KW-0472">Membrane</keyword>
<keyword evidence="2" id="KW-0677">Repeat</keyword>
<keyword evidence="3" id="KW-0333">Golgi apparatus</keyword>
<evidence type="ECO:0000313" key="7">
    <source>
        <dbReference type="EMBL" id="KAF5369498.1"/>
    </source>
</evidence>
<evidence type="ECO:0000313" key="8">
    <source>
        <dbReference type="Proteomes" id="UP000559256"/>
    </source>
</evidence>
<gene>
    <name evidence="7" type="ORF">D9758_002587</name>
</gene>
<reference evidence="7 8" key="1">
    <citation type="journal article" date="2020" name="ISME J.">
        <title>Uncovering the hidden diversity of litter-decomposition mechanisms in mushroom-forming fungi.</title>
        <authorList>
            <person name="Floudas D."/>
            <person name="Bentzer J."/>
            <person name="Ahren D."/>
            <person name="Johansson T."/>
            <person name="Persson P."/>
            <person name="Tunlid A."/>
        </authorList>
    </citation>
    <scope>NUCLEOTIDE SEQUENCE [LARGE SCALE GENOMIC DNA]</scope>
    <source>
        <strain evidence="7 8">CBS 291.85</strain>
    </source>
</reference>
<dbReference type="GO" id="GO:0007030">
    <property type="term" value="P:Golgi organization"/>
    <property type="evidence" value="ECO:0007669"/>
    <property type="project" value="TreeGrafter"/>
</dbReference>
<evidence type="ECO:0000256" key="2">
    <source>
        <dbReference type="ARBA" id="ARBA00022737"/>
    </source>
</evidence>
<feature type="compositionally biased region" description="Polar residues" evidence="5">
    <location>
        <begin position="216"/>
        <end position="225"/>
    </location>
</feature>
<evidence type="ECO:0000259" key="6">
    <source>
        <dbReference type="PROSITE" id="PS51865"/>
    </source>
</evidence>
<evidence type="ECO:0000256" key="3">
    <source>
        <dbReference type="ARBA" id="ARBA00023034"/>
    </source>
</evidence>
<protein>
    <recommendedName>
        <fullName evidence="6">PDZ GRASP-type domain-containing protein</fullName>
    </recommendedName>
</protein>
<feature type="domain" description="PDZ GRASP-type" evidence="6">
    <location>
        <begin position="21"/>
        <end position="109"/>
    </location>
</feature>
<feature type="region of interest" description="Disordered" evidence="5">
    <location>
        <begin position="262"/>
        <end position="286"/>
    </location>
</feature>
<dbReference type="AlphaFoldDB" id="A0A8H5GQM7"/>
<dbReference type="OrthoDB" id="3318at2759"/>
<proteinExistence type="predicted"/>
<feature type="compositionally biased region" description="Basic and acidic residues" evidence="5">
    <location>
        <begin position="161"/>
        <end position="171"/>
    </location>
</feature>
<accession>A0A8H5GQM7</accession>
<dbReference type="Proteomes" id="UP000559256">
    <property type="component" value="Unassembled WGS sequence"/>
</dbReference>
<name>A0A8H5GQM7_9AGAR</name>
<feature type="region of interest" description="Disordered" evidence="5">
    <location>
        <begin position="161"/>
        <end position="234"/>
    </location>
</feature>
<dbReference type="PANTHER" id="PTHR12893">
    <property type="entry name" value="GOLGI REASSEMBLY STACKING PROTEIN GRASP"/>
    <property type="match status" value="1"/>
</dbReference>
<feature type="compositionally biased region" description="Basic and acidic residues" evidence="5">
    <location>
        <begin position="202"/>
        <end position="212"/>
    </location>
</feature>
<organism evidence="7 8">
    <name type="scientific">Tetrapyrgos nigripes</name>
    <dbReference type="NCBI Taxonomy" id="182062"/>
    <lineage>
        <taxon>Eukaryota</taxon>
        <taxon>Fungi</taxon>
        <taxon>Dikarya</taxon>
        <taxon>Basidiomycota</taxon>
        <taxon>Agaricomycotina</taxon>
        <taxon>Agaricomycetes</taxon>
        <taxon>Agaricomycetidae</taxon>
        <taxon>Agaricales</taxon>
        <taxon>Marasmiineae</taxon>
        <taxon>Marasmiaceae</taxon>
        <taxon>Tetrapyrgos</taxon>
    </lineage>
</organism>
<dbReference type="InterPro" id="IPR036034">
    <property type="entry name" value="PDZ_sf"/>
</dbReference>
<dbReference type="InterPro" id="IPR007583">
    <property type="entry name" value="GRASP55_65"/>
</dbReference>
<dbReference type="InterPro" id="IPR024958">
    <property type="entry name" value="GRASP_PDZ"/>
</dbReference>